<dbReference type="AlphaFoldDB" id="A0AAD3T8M0"/>
<protein>
    <submittedName>
        <fullName evidence="1">Uncharacterized protein</fullName>
    </submittedName>
</protein>
<dbReference type="Proteomes" id="UP001279734">
    <property type="component" value="Unassembled WGS sequence"/>
</dbReference>
<name>A0AAD3T8M0_NEPGR</name>
<dbReference type="EMBL" id="BSYO01000029">
    <property type="protein sequence ID" value="GMH25428.1"/>
    <property type="molecule type" value="Genomic_DNA"/>
</dbReference>
<reference evidence="1" key="1">
    <citation type="submission" date="2023-05" db="EMBL/GenBank/DDBJ databases">
        <title>Nepenthes gracilis genome sequencing.</title>
        <authorList>
            <person name="Fukushima K."/>
        </authorList>
    </citation>
    <scope>NUCLEOTIDE SEQUENCE</scope>
    <source>
        <strain evidence="1">SING2019-196</strain>
    </source>
</reference>
<sequence>MEDAPIEDGSRRAHQPSMFADLASEQKPCHQITNSFNQTEGSPGEALSDEPFPGIEMGELRCLKWRFAVGVLMPCVTLRLVQYVVLVYSESKGQIALSFMDLYLLDHAGLMFGVGLHHLHSNRWLGKFGCPVVGRFWLAVGELMRFCLADDGVLISCGMSMPGPPILYTADVWDLLAVSFRPCLVLAVCYRC</sequence>
<gene>
    <name evidence="1" type="ORF">Nepgr_027271</name>
</gene>
<proteinExistence type="predicted"/>
<organism evidence="1 2">
    <name type="scientific">Nepenthes gracilis</name>
    <name type="common">Slender pitcher plant</name>
    <dbReference type="NCBI Taxonomy" id="150966"/>
    <lineage>
        <taxon>Eukaryota</taxon>
        <taxon>Viridiplantae</taxon>
        <taxon>Streptophyta</taxon>
        <taxon>Embryophyta</taxon>
        <taxon>Tracheophyta</taxon>
        <taxon>Spermatophyta</taxon>
        <taxon>Magnoliopsida</taxon>
        <taxon>eudicotyledons</taxon>
        <taxon>Gunneridae</taxon>
        <taxon>Pentapetalae</taxon>
        <taxon>Caryophyllales</taxon>
        <taxon>Nepenthaceae</taxon>
        <taxon>Nepenthes</taxon>
    </lineage>
</organism>
<keyword evidence="2" id="KW-1185">Reference proteome</keyword>
<evidence type="ECO:0000313" key="2">
    <source>
        <dbReference type="Proteomes" id="UP001279734"/>
    </source>
</evidence>
<accession>A0AAD3T8M0</accession>
<evidence type="ECO:0000313" key="1">
    <source>
        <dbReference type="EMBL" id="GMH25428.1"/>
    </source>
</evidence>
<comment type="caution">
    <text evidence="1">The sequence shown here is derived from an EMBL/GenBank/DDBJ whole genome shotgun (WGS) entry which is preliminary data.</text>
</comment>